<organism evidence="1 2">
    <name type="scientific">Ramazzottius varieornatus</name>
    <name type="common">Water bear</name>
    <name type="synonym">Tardigrade</name>
    <dbReference type="NCBI Taxonomy" id="947166"/>
    <lineage>
        <taxon>Eukaryota</taxon>
        <taxon>Metazoa</taxon>
        <taxon>Ecdysozoa</taxon>
        <taxon>Tardigrada</taxon>
        <taxon>Eutardigrada</taxon>
        <taxon>Parachela</taxon>
        <taxon>Hypsibioidea</taxon>
        <taxon>Ramazzottiidae</taxon>
        <taxon>Ramazzottius</taxon>
    </lineage>
</organism>
<keyword evidence="2" id="KW-1185">Reference proteome</keyword>
<protein>
    <submittedName>
        <fullName evidence="1">Uncharacterized protein</fullName>
    </submittedName>
</protein>
<accession>A0A1D1UQ22</accession>
<reference evidence="1 2" key="1">
    <citation type="journal article" date="2016" name="Nat. Commun.">
        <title>Extremotolerant tardigrade genome and improved radiotolerance of human cultured cells by tardigrade-unique protein.</title>
        <authorList>
            <person name="Hashimoto T."/>
            <person name="Horikawa D.D."/>
            <person name="Saito Y."/>
            <person name="Kuwahara H."/>
            <person name="Kozuka-Hata H."/>
            <person name="Shin-I T."/>
            <person name="Minakuchi Y."/>
            <person name="Ohishi K."/>
            <person name="Motoyama A."/>
            <person name="Aizu T."/>
            <person name="Enomoto A."/>
            <person name="Kondo K."/>
            <person name="Tanaka S."/>
            <person name="Hara Y."/>
            <person name="Koshikawa S."/>
            <person name="Sagara H."/>
            <person name="Miura T."/>
            <person name="Yokobori S."/>
            <person name="Miyagawa K."/>
            <person name="Suzuki Y."/>
            <person name="Kubo T."/>
            <person name="Oyama M."/>
            <person name="Kohara Y."/>
            <person name="Fujiyama A."/>
            <person name="Arakawa K."/>
            <person name="Katayama T."/>
            <person name="Toyoda A."/>
            <person name="Kunieda T."/>
        </authorList>
    </citation>
    <scope>NUCLEOTIDE SEQUENCE [LARGE SCALE GENOMIC DNA]</scope>
    <source>
        <strain evidence="1 2">YOKOZUNA-1</strain>
    </source>
</reference>
<gene>
    <name evidence="1" type="primary">RvY_02273-1</name>
    <name evidence="1" type="synonym">RvY_02273.1</name>
    <name evidence="1" type="ORF">RvY_02273</name>
</gene>
<name>A0A1D1UQ22_RAMVA</name>
<dbReference type="Proteomes" id="UP000186922">
    <property type="component" value="Unassembled WGS sequence"/>
</dbReference>
<comment type="caution">
    <text evidence="1">The sequence shown here is derived from an EMBL/GenBank/DDBJ whole genome shotgun (WGS) entry which is preliminary data.</text>
</comment>
<evidence type="ECO:0000313" key="1">
    <source>
        <dbReference type="EMBL" id="GAU89762.1"/>
    </source>
</evidence>
<proteinExistence type="predicted"/>
<evidence type="ECO:0000313" key="2">
    <source>
        <dbReference type="Proteomes" id="UP000186922"/>
    </source>
</evidence>
<dbReference type="AlphaFoldDB" id="A0A1D1UQ22"/>
<dbReference type="EMBL" id="BDGG01000001">
    <property type="protein sequence ID" value="GAU89762.1"/>
    <property type="molecule type" value="Genomic_DNA"/>
</dbReference>
<sequence length="81" mass="9423">MTNVKRVNREEWILLDNVLRLRELSGFTRLATKFQRVWLGPSRDLQQHAPRSFCHALSTSLLRCLVKVNKELFELQSADAA</sequence>